<reference evidence="2 3" key="1">
    <citation type="submission" date="2022-08" db="EMBL/GenBank/DDBJ databases">
        <title>Bacterial and archaeal communities from various locations to study Microbial Dark Matter (Phase II).</title>
        <authorList>
            <person name="Stepanauskas R."/>
        </authorList>
    </citation>
    <scope>NUCLEOTIDE SEQUENCE [LARGE SCALE GENOMIC DNA]</scope>
    <source>
        <strain evidence="2 3">PD1</strain>
    </source>
</reference>
<dbReference type="EMBL" id="JANUCP010000004">
    <property type="protein sequence ID" value="MCS3920034.1"/>
    <property type="molecule type" value="Genomic_DNA"/>
</dbReference>
<proteinExistence type="predicted"/>
<dbReference type="PANTHER" id="PTHR40082">
    <property type="entry name" value="BLR5956 PROTEIN"/>
    <property type="match status" value="1"/>
</dbReference>
<dbReference type="CDD" id="cd06578">
    <property type="entry name" value="HemD"/>
    <property type="match status" value="1"/>
</dbReference>
<dbReference type="InterPro" id="IPR036108">
    <property type="entry name" value="4pyrrol_syn_uPrphyn_synt_sf"/>
</dbReference>
<dbReference type="PANTHER" id="PTHR40082:SF1">
    <property type="entry name" value="BLR5956 PROTEIN"/>
    <property type="match status" value="1"/>
</dbReference>
<feature type="domain" description="Tetrapyrrole biosynthesis uroporphyrinogen III synthase" evidence="1">
    <location>
        <begin position="25"/>
        <end position="260"/>
    </location>
</feature>
<evidence type="ECO:0000313" key="3">
    <source>
        <dbReference type="Proteomes" id="UP001204798"/>
    </source>
</evidence>
<gene>
    <name evidence="2" type="ORF">M2350_002451</name>
</gene>
<evidence type="ECO:0000313" key="2">
    <source>
        <dbReference type="EMBL" id="MCS3920034.1"/>
    </source>
</evidence>
<comment type="caution">
    <text evidence="2">The sequence shown here is derived from an EMBL/GenBank/DDBJ whole genome shotgun (WGS) entry which is preliminary data.</text>
</comment>
<dbReference type="InterPro" id="IPR003754">
    <property type="entry name" value="4pyrrol_synth_uPrphyn_synth"/>
</dbReference>
<dbReference type="SUPFAM" id="SSF69618">
    <property type="entry name" value="HemD-like"/>
    <property type="match status" value="1"/>
</dbReference>
<protein>
    <submittedName>
        <fullName evidence="2">Uroporphyrinogen-III synthase</fullName>
    </submittedName>
</protein>
<evidence type="ECO:0000259" key="1">
    <source>
        <dbReference type="Pfam" id="PF02602"/>
    </source>
</evidence>
<sequence length="275" mass="30425">MFGMVDRPLKGKRVLVTRAEEQAEALASKLESLGAETVKLPLIRIEPSGDETVLDAAIEKALVGGYDWVVFTSVHGVRTFFERVRCKGTDPQNLRSVKFAVIGPATGKALEDFGFTPDAMPDQYTNEGLAEMFERLLKRAEGKRPHRFLLWRAQGAREVLAQKLRELGAIVEEVHAYRTVPNQLPDERLNELLGQRIDIVTFTSPSTVRAFFEVLGNERAKKILDSAVVATIGPVTEQACKEFGIEPQIVASVHTVDGLVNAIVAWVKRRSESTG</sequence>
<name>A0ABT2EQR2_9BACT</name>
<accession>A0ABT2EQR2</accession>
<dbReference type="RefSeq" id="WP_259097182.1">
    <property type="nucleotide sequence ID" value="NZ_CP130454.1"/>
</dbReference>
<dbReference type="Gene3D" id="3.40.50.10090">
    <property type="match status" value="2"/>
</dbReference>
<dbReference type="InterPro" id="IPR039793">
    <property type="entry name" value="UROS/Hem4"/>
</dbReference>
<organism evidence="2 3">
    <name type="scientific">Candidatus Fervidibacter sacchari</name>
    <dbReference type="NCBI Taxonomy" id="1448929"/>
    <lineage>
        <taxon>Bacteria</taxon>
        <taxon>Candidatus Fervidibacterota</taxon>
        <taxon>Candidatus Fervidibacter</taxon>
    </lineage>
</organism>
<dbReference type="Pfam" id="PF02602">
    <property type="entry name" value="HEM4"/>
    <property type="match status" value="1"/>
</dbReference>
<keyword evidence="3" id="KW-1185">Reference proteome</keyword>
<dbReference type="Proteomes" id="UP001204798">
    <property type="component" value="Unassembled WGS sequence"/>
</dbReference>